<keyword evidence="2 12" id="KW-0489">Methyltransferase</keyword>
<dbReference type="Pfam" id="PF05253">
    <property type="entry name" value="zf-U11-48K"/>
    <property type="match status" value="1"/>
</dbReference>
<comment type="caution">
    <text evidence="14">The sequence shown here is derived from an EMBL/GenBank/DDBJ whole genome shotgun (WGS) entry which is preliminary data.</text>
</comment>
<evidence type="ECO:0000256" key="1">
    <source>
        <dbReference type="ARBA" id="ARBA00005265"/>
    </source>
</evidence>
<keyword evidence="5 12" id="KW-0819">tRNA processing</keyword>
<dbReference type="Pfam" id="PF05206">
    <property type="entry name" value="TRM13"/>
    <property type="match status" value="2"/>
</dbReference>
<evidence type="ECO:0000313" key="15">
    <source>
        <dbReference type="Proteomes" id="UP001189429"/>
    </source>
</evidence>
<evidence type="ECO:0000256" key="2">
    <source>
        <dbReference type="ARBA" id="ARBA00022603"/>
    </source>
</evidence>
<proteinExistence type="inferred from homology"/>
<dbReference type="PANTHER" id="PTHR12998:SF0">
    <property type="entry name" value="TRNA:M(4)X MODIFICATION ENZYME TRM13 HOMOLOG"/>
    <property type="match status" value="1"/>
</dbReference>
<dbReference type="InterPro" id="IPR021721">
    <property type="entry name" value="Znf_CCCH-type_TRM13"/>
</dbReference>
<evidence type="ECO:0000256" key="11">
    <source>
        <dbReference type="ARBA" id="ARBA00049393"/>
    </source>
</evidence>
<dbReference type="EMBL" id="CAUYUJ010012909">
    <property type="protein sequence ID" value="CAK0834844.1"/>
    <property type="molecule type" value="Genomic_DNA"/>
</dbReference>
<sequence length="481" mass="49992">MTHAAVPPPPPVPEAADTAAPENGRCAFFLAGKGRRCRCRVEPGLAFCGAHRIADSSDRRVPCPLDPGHTVWERKLQQHLRVCSKAVQDSFVTHQPFYRRGANAGDGGGVGVVAAEAAVAAPAPGESEPCTGQGWAERLASAFRGAVLEVLGPQASPDELLDWSVLAEAGGVAHAEKHEAQNLALAEAACRGGLHGDAVVVEYGCGRAGLAAAVLALRPGRRSVLVDREPRRHKIENRQGTREERILRLRLDVADFDLGALLGPPLQSASLPTARDFDGVPVASGGGADGTVLAPAASGPGGGPAERLEEQWRAAAELQSSPWPPPQVLACAKHLCGGGTDVALRSLLRALPRDGSARGTGADLSVCMATCCHHRCDAASYVNVPFVRRLGLCGTVGEFAQLASAAGWAVGGSGAQQVDGVAKRRLGMMAKRILDLGRVAWLREELGLADASLTCYVDKRVTPENVAILAGGADCAAKAAR</sequence>
<dbReference type="Pfam" id="PF11722">
    <property type="entry name" value="zf-TRM13_CCCH"/>
    <property type="match status" value="1"/>
</dbReference>
<name>A0ABN9SSF6_9DINO</name>
<comment type="similarity">
    <text evidence="1 12">Belongs to the methyltransferase TRM13 family.</text>
</comment>
<keyword evidence="15" id="KW-1185">Reference proteome</keyword>
<keyword evidence="4 12" id="KW-0949">S-adenosyl-L-methionine</keyword>
<dbReference type="PROSITE" id="PS51800">
    <property type="entry name" value="ZF_CHHC_U11_48K"/>
    <property type="match status" value="1"/>
</dbReference>
<evidence type="ECO:0000256" key="12">
    <source>
        <dbReference type="RuleBase" id="RU367103"/>
    </source>
</evidence>
<evidence type="ECO:0000256" key="8">
    <source>
        <dbReference type="ARBA" id="ARBA00022833"/>
    </source>
</evidence>
<keyword evidence="7 12" id="KW-0863">Zinc-finger</keyword>
<keyword evidence="3 12" id="KW-0808">Transferase</keyword>
<evidence type="ECO:0000313" key="14">
    <source>
        <dbReference type="EMBL" id="CAK0834844.1"/>
    </source>
</evidence>
<organism evidence="14 15">
    <name type="scientific">Prorocentrum cordatum</name>
    <dbReference type="NCBI Taxonomy" id="2364126"/>
    <lineage>
        <taxon>Eukaryota</taxon>
        <taxon>Sar</taxon>
        <taxon>Alveolata</taxon>
        <taxon>Dinophyceae</taxon>
        <taxon>Prorocentrales</taxon>
        <taxon>Prorocentraceae</taxon>
        <taxon>Prorocentrum</taxon>
    </lineage>
</organism>
<accession>A0ABN9SSF6</accession>
<protein>
    <recommendedName>
        <fullName evidence="12">tRNA:m(4)X modification enzyme TRM13</fullName>
        <ecNumber evidence="12">2.1.1.225</ecNumber>
    </recommendedName>
</protein>
<evidence type="ECO:0000256" key="10">
    <source>
        <dbReference type="ARBA" id="ARBA00048635"/>
    </source>
</evidence>
<evidence type="ECO:0000256" key="6">
    <source>
        <dbReference type="ARBA" id="ARBA00022723"/>
    </source>
</evidence>
<dbReference type="Proteomes" id="UP001189429">
    <property type="component" value="Unassembled WGS sequence"/>
</dbReference>
<dbReference type="InterPro" id="IPR039044">
    <property type="entry name" value="Trm13"/>
</dbReference>
<evidence type="ECO:0000256" key="4">
    <source>
        <dbReference type="ARBA" id="ARBA00022691"/>
    </source>
</evidence>
<dbReference type="InterPro" id="IPR022776">
    <property type="entry name" value="TRM13/UPF0224_CHHC_Znf_dom"/>
</dbReference>
<evidence type="ECO:0000256" key="5">
    <source>
        <dbReference type="ARBA" id="ARBA00022694"/>
    </source>
</evidence>
<dbReference type="PANTHER" id="PTHR12998">
    <property type="entry name" value="TRNA:M(4)X MODIFICATION ENZYME TRM13 HOMOLOG"/>
    <property type="match status" value="1"/>
</dbReference>
<comment type="catalytic activity">
    <reaction evidence="9 12">
        <text>cytidine(4) in tRNA(Pro) + S-adenosyl-L-methionine = 2'-O-methylcytidine(4) in tRNA(Pro) + S-adenosyl-L-homocysteine + H(+)</text>
        <dbReference type="Rhea" id="RHEA:32767"/>
        <dbReference type="Rhea" id="RHEA-COMP:10397"/>
        <dbReference type="Rhea" id="RHEA-COMP:10398"/>
        <dbReference type="ChEBI" id="CHEBI:15378"/>
        <dbReference type="ChEBI" id="CHEBI:57856"/>
        <dbReference type="ChEBI" id="CHEBI:59789"/>
        <dbReference type="ChEBI" id="CHEBI:74495"/>
        <dbReference type="ChEBI" id="CHEBI:82748"/>
        <dbReference type="EC" id="2.1.1.225"/>
    </reaction>
</comment>
<evidence type="ECO:0000256" key="3">
    <source>
        <dbReference type="ARBA" id="ARBA00022679"/>
    </source>
</evidence>
<evidence type="ECO:0000259" key="13">
    <source>
        <dbReference type="PROSITE" id="PS51800"/>
    </source>
</evidence>
<reference evidence="14" key="1">
    <citation type="submission" date="2023-10" db="EMBL/GenBank/DDBJ databases">
        <authorList>
            <person name="Chen Y."/>
            <person name="Shah S."/>
            <person name="Dougan E. K."/>
            <person name="Thang M."/>
            <person name="Chan C."/>
        </authorList>
    </citation>
    <scope>NUCLEOTIDE SEQUENCE [LARGE SCALE GENOMIC DNA]</scope>
</reference>
<evidence type="ECO:0000256" key="7">
    <source>
        <dbReference type="ARBA" id="ARBA00022771"/>
    </source>
</evidence>
<comment type="catalytic activity">
    <reaction evidence="10 12">
        <text>cytidine(4) in tRNA(Gly)(GCC) + S-adenosyl-L-methionine = 2'-O-methylcytidine(4) in tRNA(Gly)(GCC) + S-adenosyl-L-homocysteine + H(+)</text>
        <dbReference type="Rhea" id="RHEA:43192"/>
        <dbReference type="Rhea" id="RHEA-COMP:10399"/>
        <dbReference type="Rhea" id="RHEA-COMP:10400"/>
        <dbReference type="ChEBI" id="CHEBI:15378"/>
        <dbReference type="ChEBI" id="CHEBI:57856"/>
        <dbReference type="ChEBI" id="CHEBI:59789"/>
        <dbReference type="ChEBI" id="CHEBI:74495"/>
        <dbReference type="ChEBI" id="CHEBI:82748"/>
        <dbReference type="EC" id="2.1.1.225"/>
    </reaction>
</comment>
<feature type="domain" description="CHHC U11-48K-type" evidence="13">
    <location>
        <begin position="60"/>
        <end position="87"/>
    </location>
</feature>
<comment type="function">
    <text evidence="12">tRNA methylase which 2'-O-methylates cytidine(4) in tRNA(Pro) and tRNA(Gly)(GCC), and adenosine(4) in tRNA(His).</text>
</comment>
<comment type="catalytic activity">
    <reaction evidence="11 12">
        <text>adenosine(4) in tRNA(His) + S-adenosyl-L-methionine = 2'-O-methyladenosine(4) in tRNA(His) + S-adenosyl-L-homocysteine + H(+)</text>
        <dbReference type="Rhea" id="RHEA:43196"/>
        <dbReference type="Rhea" id="RHEA-COMP:10401"/>
        <dbReference type="Rhea" id="RHEA-COMP:10402"/>
        <dbReference type="ChEBI" id="CHEBI:15378"/>
        <dbReference type="ChEBI" id="CHEBI:57856"/>
        <dbReference type="ChEBI" id="CHEBI:59789"/>
        <dbReference type="ChEBI" id="CHEBI:74411"/>
        <dbReference type="ChEBI" id="CHEBI:74477"/>
        <dbReference type="EC" id="2.1.1.225"/>
    </reaction>
</comment>
<dbReference type="EC" id="2.1.1.225" evidence="12"/>
<gene>
    <name evidence="14" type="ORF">PCOR1329_LOCUS32136</name>
</gene>
<keyword evidence="8 12" id="KW-0862">Zinc</keyword>
<evidence type="ECO:0000256" key="9">
    <source>
        <dbReference type="ARBA" id="ARBA00048165"/>
    </source>
</evidence>
<keyword evidence="6 12" id="KW-0479">Metal-binding</keyword>
<dbReference type="InterPro" id="IPR007871">
    <property type="entry name" value="Methyltransferase_TRM13"/>
</dbReference>